<dbReference type="EMBL" id="NGMO01000006">
    <property type="protein sequence ID" value="OTP06773.1"/>
    <property type="molecule type" value="Genomic_DNA"/>
</dbReference>
<dbReference type="InterPro" id="IPR047199">
    <property type="entry name" value="CorA-like"/>
</dbReference>
<dbReference type="PANTHER" id="PTHR47891:SF1">
    <property type="entry name" value="CORA-MAGNESIUM AND COBALT TRANSPORTER"/>
    <property type="match status" value="1"/>
</dbReference>
<protein>
    <recommendedName>
        <fullName evidence="3">Magnesium transporter CorA family protein</fullName>
    </recommendedName>
</protein>
<dbReference type="CDD" id="cd12827">
    <property type="entry name" value="EcCorA_ZntB-like_u2"/>
    <property type="match status" value="1"/>
</dbReference>
<evidence type="ECO:0008006" key="3">
    <source>
        <dbReference type="Google" id="ProtNLM"/>
    </source>
</evidence>
<dbReference type="RefSeq" id="WP_086285711.1">
    <property type="nucleotide sequence ID" value="NZ_NGMO01000006.1"/>
</dbReference>
<evidence type="ECO:0000313" key="1">
    <source>
        <dbReference type="EMBL" id="OTP06773.1"/>
    </source>
</evidence>
<dbReference type="Pfam" id="PF01544">
    <property type="entry name" value="CorA"/>
    <property type="match status" value="1"/>
</dbReference>
<dbReference type="Proteomes" id="UP000194933">
    <property type="component" value="Unassembled WGS sequence"/>
</dbReference>
<gene>
    <name evidence="1" type="ORF">A5844_002713</name>
</gene>
<dbReference type="Gene3D" id="3.30.460.20">
    <property type="entry name" value="CorA soluble domain-like"/>
    <property type="match status" value="1"/>
</dbReference>
<comment type="caution">
    <text evidence="1">The sequence shown here is derived from an EMBL/GenBank/DDBJ whole genome shotgun (WGS) entry which is preliminary data.</text>
</comment>
<dbReference type="GO" id="GO:0016020">
    <property type="term" value="C:membrane"/>
    <property type="evidence" value="ECO:0007669"/>
    <property type="project" value="InterPro"/>
</dbReference>
<accession>A0A242JV39</accession>
<evidence type="ECO:0000313" key="2">
    <source>
        <dbReference type="Proteomes" id="UP000194933"/>
    </source>
</evidence>
<proteinExistence type="predicted"/>
<dbReference type="STRING" id="1987383.A5844_002713"/>
<dbReference type="GO" id="GO:0046873">
    <property type="term" value="F:metal ion transmembrane transporter activity"/>
    <property type="evidence" value="ECO:0007669"/>
    <property type="project" value="InterPro"/>
</dbReference>
<reference evidence="1 2" key="1">
    <citation type="submission" date="2017-05" db="EMBL/GenBank/DDBJ databases">
        <title>The Genome Sequence of Enterococcus sp. 10A9_DIV0425.</title>
        <authorList>
            <consortium name="The Broad Institute Genomics Platform"/>
            <consortium name="The Broad Institute Genomic Center for Infectious Diseases"/>
            <person name="Earl A."/>
            <person name="Manson A."/>
            <person name="Schwartman J."/>
            <person name="Gilmore M."/>
            <person name="Abouelleil A."/>
            <person name="Cao P."/>
            <person name="Chapman S."/>
            <person name="Cusick C."/>
            <person name="Shea T."/>
            <person name="Young S."/>
            <person name="Neafsey D."/>
            <person name="Nusbaum C."/>
            <person name="Birren B."/>
        </authorList>
    </citation>
    <scope>NUCLEOTIDE SEQUENCE [LARGE SCALE GENOMIC DNA]</scope>
    <source>
        <strain evidence="1 2">10A9_DIV0425</strain>
    </source>
</reference>
<sequence>MTTIKFNNNQNEWIHLNTKEEDGIKKLYADYDIDEEIIDYTLDKNERAHLDYDKTTDTLVLIYNVPNKIKIDNHYETTPITFIIKNTTLITITKEQNQYIFFEMKNYLDKNLDSTIYEFLFNCLFIITDNYFPYIEEMNDDRKIVSNKLKEKTSKKNLLLLSDLETGIVFFMSASKQNVVLLEQIRTHAFRKKLTEFEREELELSLIHI</sequence>
<dbReference type="SUPFAM" id="SSF143865">
    <property type="entry name" value="CorA soluble domain-like"/>
    <property type="match status" value="1"/>
</dbReference>
<dbReference type="InterPro" id="IPR045861">
    <property type="entry name" value="CorA_cytoplasmic_dom"/>
</dbReference>
<organism evidence="1 2">
    <name type="scientific">Candidatus Enterococcus wittei</name>
    <dbReference type="NCBI Taxonomy" id="1987383"/>
    <lineage>
        <taxon>Bacteria</taxon>
        <taxon>Bacillati</taxon>
        <taxon>Bacillota</taxon>
        <taxon>Bacilli</taxon>
        <taxon>Lactobacillales</taxon>
        <taxon>Enterococcaceae</taxon>
        <taxon>Enterococcus</taxon>
    </lineage>
</organism>
<keyword evidence="2" id="KW-1185">Reference proteome</keyword>
<dbReference type="InterPro" id="IPR002523">
    <property type="entry name" value="MgTranspt_CorA/ZnTranspt_ZntB"/>
</dbReference>
<name>A0A242JV39_9ENTE</name>
<dbReference type="AlphaFoldDB" id="A0A242JV39"/>
<dbReference type="PANTHER" id="PTHR47891">
    <property type="entry name" value="TRANSPORTER-RELATED"/>
    <property type="match status" value="1"/>
</dbReference>